<accession>B9XAK0</accession>
<protein>
    <submittedName>
        <fullName evidence="1">Uncharacterized protein</fullName>
    </submittedName>
</protein>
<dbReference type="AlphaFoldDB" id="B9XAK0"/>
<dbReference type="STRING" id="320771.Cflav_PD5670"/>
<name>B9XAK0_PEDPL</name>
<proteinExistence type="predicted"/>
<sequence length="423" mass="46670" precursor="true">MITPTSNEAQEVTRNKKFRNCFSKTVQQKIGRTVLSRTRHIASLAAGVALILAATALPSHATTQTVSYSGYAGFSSITYQSQFYGFASLVNRPLTEGVQAYDYAVKILHTGEDTGYRKRAFWLGRWKQSAYGYDGDHILQITSGDGAPNTWSMWYGHPDVYVGWEEFGANTWWAGNIGDPNVVFNPANNTWIMLAQRQIDAGMPCDYGGTALMACDRIQYLSSGNCAYPWSKKTDRGVVINLTDPRRTALHHPELIYVSGDAQPWWLYVGASVNGVNLGYQRMKSADPTTFDWNTRETSNQSQLGNQIGYLNNCPGGRLFMRITFVDNGAGRTVPSMQISRDGLNWDFGANGPLKMEGSTDNLHNKNCYFLGMSTMSGQGPIYFFGGNHWQVLYGATTANSPGGSDILYSEIGSGQANIYVNP</sequence>
<evidence type="ECO:0000313" key="2">
    <source>
        <dbReference type="Proteomes" id="UP000003688"/>
    </source>
</evidence>
<evidence type="ECO:0000313" key="1">
    <source>
        <dbReference type="EMBL" id="EEF63035.1"/>
    </source>
</evidence>
<comment type="caution">
    <text evidence="1">The sequence shown here is derived from an EMBL/GenBank/DDBJ whole genome shotgun (WGS) entry which is preliminary data.</text>
</comment>
<reference evidence="1 2" key="1">
    <citation type="journal article" date="2011" name="J. Bacteriol.">
        <title>Genome sequence of 'Pedosphaera parvula' Ellin514, an aerobic Verrucomicrobial isolate from pasture soil.</title>
        <authorList>
            <person name="Kant R."/>
            <person name="van Passel M.W."/>
            <person name="Sangwan P."/>
            <person name="Palva A."/>
            <person name="Lucas S."/>
            <person name="Copeland A."/>
            <person name="Lapidus A."/>
            <person name="Glavina Del Rio T."/>
            <person name="Dalin E."/>
            <person name="Tice H."/>
            <person name="Bruce D."/>
            <person name="Goodwin L."/>
            <person name="Pitluck S."/>
            <person name="Chertkov O."/>
            <person name="Larimer F.W."/>
            <person name="Land M.L."/>
            <person name="Hauser L."/>
            <person name="Brettin T.S."/>
            <person name="Detter J.C."/>
            <person name="Han S."/>
            <person name="de Vos W.M."/>
            <person name="Janssen P.H."/>
            <person name="Smidt H."/>
        </authorList>
    </citation>
    <scope>NUCLEOTIDE SEQUENCE [LARGE SCALE GENOMIC DNA]</scope>
    <source>
        <strain evidence="1 2">Ellin514</strain>
    </source>
</reference>
<dbReference type="EMBL" id="ABOX02000002">
    <property type="protein sequence ID" value="EEF63035.1"/>
    <property type="molecule type" value="Genomic_DNA"/>
</dbReference>
<dbReference type="Proteomes" id="UP000003688">
    <property type="component" value="Unassembled WGS sequence"/>
</dbReference>
<gene>
    <name evidence="1" type="ORF">Cflav_PD5670</name>
</gene>
<keyword evidence="2" id="KW-1185">Reference proteome</keyword>
<organism evidence="1 2">
    <name type="scientific">Pedosphaera parvula (strain Ellin514)</name>
    <dbReference type="NCBI Taxonomy" id="320771"/>
    <lineage>
        <taxon>Bacteria</taxon>
        <taxon>Pseudomonadati</taxon>
        <taxon>Verrucomicrobiota</taxon>
        <taxon>Pedosphaerae</taxon>
        <taxon>Pedosphaerales</taxon>
        <taxon>Pedosphaeraceae</taxon>
        <taxon>Pedosphaera</taxon>
    </lineage>
</organism>